<dbReference type="RefSeq" id="WP_273189764.1">
    <property type="nucleotide sequence ID" value="NZ_DYUZ01000018.1"/>
</dbReference>
<dbReference type="SMART" id="SM00530">
    <property type="entry name" value="HTH_XRE"/>
    <property type="match status" value="1"/>
</dbReference>
<accession>A0A921IUK5</accession>
<dbReference type="Pfam" id="PF01381">
    <property type="entry name" value="HTH_3"/>
    <property type="match status" value="1"/>
</dbReference>
<sequence>MLGENIKAMRESKGLSQEELAVKLNVVRQTVSKWERGRSVPDADLLVRLSEELGAPVSVLLGEVSVEDAPRFDELRVIAEKLEVVNHQLALKAERGRKTALVSCVAIFVIAVLALTCLAVMGSGYLAWDLSDPEIAVAATVLHGFEWLFIRVLPVLLIASVGGFCLAWRRR</sequence>
<feature type="domain" description="HTH cro/C1-type" evidence="3">
    <location>
        <begin position="6"/>
        <end position="60"/>
    </location>
</feature>
<dbReference type="EMBL" id="DYUZ01000018">
    <property type="protein sequence ID" value="HJG37165.1"/>
    <property type="molecule type" value="Genomic_DNA"/>
</dbReference>
<evidence type="ECO:0000313" key="4">
    <source>
        <dbReference type="EMBL" id="HJG37165.1"/>
    </source>
</evidence>
<dbReference type="GO" id="GO:0003677">
    <property type="term" value="F:DNA binding"/>
    <property type="evidence" value="ECO:0007669"/>
    <property type="project" value="UniProtKB-KW"/>
</dbReference>
<organism evidence="4 5">
    <name type="scientific">Enorma phocaeensis</name>
    <dbReference type="NCBI Taxonomy" id="1871019"/>
    <lineage>
        <taxon>Bacteria</taxon>
        <taxon>Bacillati</taxon>
        <taxon>Actinomycetota</taxon>
        <taxon>Coriobacteriia</taxon>
        <taxon>Coriobacteriales</taxon>
        <taxon>Coriobacteriaceae</taxon>
        <taxon>Enorma</taxon>
    </lineage>
</organism>
<keyword evidence="1" id="KW-0238">DNA-binding</keyword>
<dbReference type="PANTHER" id="PTHR46558:SF3">
    <property type="entry name" value="TRANSCRIPTIONAL REGULATOR"/>
    <property type="match status" value="1"/>
</dbReference>
<keyword evidence="2" id="KW-1133">Transmembrane helix</keyword>
<keyword evidence="2" id="KW-0472">Membrane</keyword>
<dbReference type="PROSITE" id="PS50943">
    <property type="entry name" value="HTH_CROC1"/>
    <property type="match status" value="1"/>
</dbReference>
<protein>
    <submittedName>
        <fullName evidence="4">Helix-turn-helix domain-containing protein</fullName>
    </submittedName>
</protein>
<keyword evidence="2" id="KW-0812">Transmembrane</keyword>
<dbReference type="InterPro" id="IPR001387">
    <property type="entry name" value="Cro/C1-type_HTH"/>
</dbReference>
<dbReference type="Proteomes" id="UP000753256">
    <property type="component" value="Unassembled WGS sequence"/>
</dbReference>
<evidence type="ECO:0000256" key="2">
    <source>
        <dbReference type="SAM" id="Phobius"/>
    </source>
</evidence>
<comment type="caution">
    <text evidence="4">The sequence shown here is derived from an EMBL/GenBank/DDBJ whole genome shotgun (WGS) entry which is preliminary data.</text>
</comment>
<reference evidence="4" key="2">
    <citation type="submission" date="2021-09" db="EMBL/GenBank/DDBJ databases">
        <authorList>
            <person name="Gilroy R."/>
        </authorList>
    </citation>
    <scope>NUCLEOTIDE SEQUENCE</scope>
    <source>
        <strain evidence="4">ChiHjej13B12-9602</strain>
    </source>
</reference>
<reference evidence="4" key="1">
    <citation type="journal article" date="2021" name="PeerJ">
        <title>Extensive microbial diversity within the chicken gut microbiome revealed by metagenomics and culture.</title>
        <authorList>
            <person name="Gilroy R."/>
            <person name="Ravi A."/>
            <person name="Getino M."/>
            <person name="Pursley I."/>
            <person name="Horton D.L."/>
            <person name="Alikhan N.F."/>
            <person name="Baker D."/>
            <person name="Gharbi K."/>
            <person name="Hall N."/>
            <person name="Watson M."/>
            <person name="Adriaenssens E.M."/>
            <person name="Foster-Nyarko E."/>
            <person name="Jarju S."/>
            <person name="Secka A."/>
            <person name="Antonio M."/>
            <person name="Oren A."/>
            <person name="Chaudhuri R.R."/>
            <person name="La Ragione R."/>
            <person name="Hildebrand F."/>
            <person name="Pallen M.J."/>
        </authorList>
    </citation>
    <scope>NUCLEOTIDE SEQUENCE</scope>
    <source>
        <strain evidence="4">ChiHjej13B12-9602</strain>
    </source>
</reference>
<dbReference type="InterPro" id="IPR010982">
    <property type="entry name" value="Lambda_DNA-bd_dom_sf"/>
</dbReference>
<feature type="transmembrane region" description="Helical" evidence="2">
    <location>
        <begin position="100"/>
        <end position="128"/>
    </location>
</feature>
<feature type="transmembrane region" description="Helical" evidence="2">
    <location>
        <begin position="148"/>
        <end position="168"/>
    </location>
</feature>
<evidence type="ECO:0000259" key="3">
    <source>
        <dbReference type="PROSITE" id="PS50943"/>
    </source>
</evidence>
<dbReference type="AlphaFoldDB" id="A0A921IUK5"/>
<gene>
    <name evidence="4" type="ORF">K8V70_04795</name>
</gene>
<name>A0A921IUK5_9ACTN</name>
<dbReference type="CDD" id="cd00093">
    <property type="entry name" value="HTH_XRE"/>
    <property type="match status" value="1"/>
</dbReference>
<dbReference type="Gene3D" id="1.10.260.40">
    <property type="entry name" value="lambda repressor-like DNA-binding domains"/>
    <property type="match status" value="1"/>
</dbReference>
<evidence type="ECO:0000313" key="5">
    <source>
        <dbReference type="Proteomes" id="UP000753256"/>
    </source>
</evidence>
<evidence type="ECO:0000256" key="1">
    <source>
        <dbReference type="ARBA" id="ARBA00023125"/>
    </source>
</evidence>
<dbReference type="PANTHER" id="PTHR46558">
    <property type="entry name" value="TRACRIPTIONAL REGULATORY PROTEIN-RELATED-RELATED"/>
    <property type="match status" value="1"/>
</dbReference>
<proteinExistence type="predicted"/>
<dbReference type="SUPFAM" id="SSF47413">
    <property type="entry name" value="lambda repressor-like DNA-binding domains"/>
    <property type="match status" value="1"/>
</dbReference>